<evidence type="ECO:0000313" key="9">
    <source>
        <dbReference type="EMBL" id="CAD6939448.1"/>
    </source>
</evidence>
<proteinExistence type="predicted"/>
<evidence type="ECO:0000256" key="7">
    <source>
        <dbReference type="SAM" id="MobiDB-lite"/>
    </source>
</evidence>
<dbReference type="PANTHER" id="PTHR37984:SF5">
    <property type="entry name" value="PROTEIN NYNRIN-LIKE"/>
    <property type="match status" value="1"/>
</dbReference>
<dbReference type="GO" id="GO:0016787">
    <property type="term" value="F:hydrolase activity"/>
    <property type="evidence" value="ECO:0007669"/>
    <property type="project" value="UniProtKB-KW"/>
</dbReference>
<name>A0A9N8QGY2_9BASI</name>
<evidence type="ECO:0000256" key="5">
    <source>
        <dbReference type="ARBA" id="ARBA00022801"/>
    </source>
</evidence>
<feature type="compositionally biased region" description="Polar residues" evidence="7">
    <location>
        <begin position="149"/>
        <end position="163"/>
    </location>
</feature>
<dbReference type="Pfam" id="PF17917">
    <property type="entry name" value="RT_RNaseH"/>
    <property type="match status" value="1"/>
</dbReference>
<accession>A0A9N8QGY2</accession>
<dbReference type="InterPro" id="IPR041373">
    <property type="entry name" value="RT_RNaseH"/>
</dbReference>
<protein>
    <recommendedName>
        <fullName evidence="8">Reverse transcriptase RNase H-like domain-containing protein</fullName>
    </recommendedName>
</protein>
<dbReference type="OrthoDB" id="2446696at2759"/>
<keyword evidence="5" id="KW-0378">Hydrolase</keyword>
<keyword evidence="1" id="KW-0808">Transferase</keyword>
<keyword evidence="4" id="KW-0255">Endonuclease</keyword>
<keyword evidence="6" id="KW-0695">RNA-directed DNA polymerase</keyword>
<evidence type="ECO:0000256" key="1">
    <source>
        <dbReference type="ARBA" id="ARBA00022679"/>
    </source>
</evidence>
<evidence type="ECO:0000256" key="3">
    <source>
        <dbReference type="ARBA" id="ARBA00022722"/>
    </source>
</evidence>
<dbReference type="EMBL" id="CAJHJF010003965">
    <property type="protein sequence ID" value="CAD6939448.1"/>
    <property type="molecule type" value="Genomic_DNA"/>
</dbReference>
<keyword evidence="10" id="KW-1185">Reference proteome</keyword>
<feature type="domain" description="Reverse transcriptase RNase H-like" evidence="8">
    <location>
        <begin position="2"/>
        <end position="66"/>
    </location>
</feature>
<evidence type="ECO:0000256" key="6">
    <source>
        <dbReference type="ARBA" id="ARBA00022918"/>
    </source>
</evidence>
<dbReference type="InterPro" id="IPR050951">
    <property type="entry name" value="Retrovirus_Pol_polyprotein"/>
</dbReference>
<dbReference type="AlphaFoldDB" id="A0A9N8QGY2"/>
<gene>
    <name evidence="9" type="ORF">JKILLFL_G2079</name>
</gene>
<dbReference type="GO" id="GO:0004519">
    <property type="term" value="F:endonuclease activity"/>
    <property type="evidence" value="ECO:0007669"/>
    <property type="project" value="UniProtKB-KW"/>
</dbReference>
<dbReference type="Proteomes" id="UP000836404">
    <property type="component" value="Unassembled WGS sequence"/>
</dbReference>
<dbReference type="SUPFAM" id="SSF56672">
    <property type="entry name" value="DNA/RNA polymerases"/>
    <property type="match status" value="1"/>
</dbReference>
<comment type="caution">
    <text evidence="9">The sequence shown here is derived from an EMBL/GenBank/DDBJ whole genome shotgun (WGS) entry which is preliminary data.</text>
</comment>
<feature type="compositionally biased region" description="Basic and acidic residues" evidence="7">
    <location>
        <begin position="115"/>
        <end position="125"/>
    </location>
</feature>
<organism evidence="9 10">
    <name type="scientific">Tilletia laevis</name>
    <dbReference type="NCBI Taxonomy" id="157183"/>
    <lineage>
        <taxon>Eukaryota</taxon>
        <taxon>Fungi</taxon>
        <taxon>Dikarya</taxon>
        <taxon>Basidiomycota</taxon>
        <taxon>Ustilaginomycotina</taxon>
        <taxon>Exobasidiomycetes</taxon>
        <taxon>Tilletiales</taxon>
        <taxon>Tilletiaceae</taxon>
        <taxon>Tilletia</taxon>
    </lineage>
</organism>
<reference evidence="9 10" key="1">
    <citation type="submission" date="2020-10" db="EMBL/GenBank/DDBJ databases">
        <authorList>
            <person name="Sedaghatjoo S."/>
        </authorList>
    </citation>
    <scope>NUCLEOTIDE SEQUENCE [LARGE SCALE GENOMIC DNA]</scope>
    <source>
        <strain evidence="9 10">LLFL</strain>
    </source>
</reference>
<keyword evidence="2" id="KW-0548">Nucleotidyltransferase</keyword>
<dbReference type="GO" id="GO:0003964">
    <property type="term" value="F:RNA-directed DNA polymerase activity"/>
    <property type="evidence" value="ECO:0007669"/>
    <property type="project" value="UniProtKB-KW"/>
</dbReference>
<evidence type="ECO:0000256" key="4">
    <source>
        <dbReference type="ARBA" id="ARBA00022759"/>
    </source>
</evidence>
<dbReference type="PANTHER" id="PTHR37984">
    <property type="entry name" value="PROTEIN CBG26694"/>
    <property type="match status" value="1"/>
</dbReference>
<sequence length="196" mass="21734">MCPAELNYDIFDKELLAVVESCKSWRHYLESCSSPFTMLVDHKILKYFRTTRILSRRQARWSELINHHKYHLKFSSTAQGTHVANPTPPPISTPSTTPEGNGTVDTETAAPAGKEWPRPGSDDVFFRQTETTSKGPERSSFLTSPGDPTAQQGAGLSSPSTAKRLSDEEGHDYMSVRLEECAGHRIPMAAGTPPMR</sequence>
<dbReference type="InterPro" id="IPR043502">
    <property type="entry name" value="DNA/RNA_pol_sf"/>
</dbReference>
<keyword evidence="3" id="KW-0540">Nuclease</keyword>
<evidence type="ECO:0000256" key="2">
    <source>
        <dbReference type="ARBA" id="ARBA00022695"/>
    </source>
</evidence>
<evidence type="ECO:0000313" key="10">
    <source>
        <dbReference type="Proteomes" id="UP000836404"/>
    </source>
</evidence>
<evidence type="ECO:0000259" key="8">
    <source>
        <dbReference type="Pfam" id="PF17917"/>
    </source>
</evidence>
<feature type="region of interest" description="Disordered" evidence="7">
    <location>
        <begin position="79"/>
        <end position="171"/>
    </location>
</feature>